<evidence type="ECO:0000256" key="1">
    <source>
        <dbReference type="ARBA" id="ARBA00008061"/>
    </source>
</evidence>
<sequence length="610" mass="69552">MLFHNSRDLQYRAPQGAMPSGGAVTLRARSSIPDARVLLRTWWAGSSTEYEMRRTERDLFEISLNLPAQPGLMWYYFIEDCGASRAYYGNAADGLGGSGEMRDTEPPSFQITVYDGAFKTPEWMREGIMYQVMVDRFCEGKPRAQKSLSADAHYHKDWSEPPELNLGDDYANVCNDFFGGDLEGLRKKLPYLSRLGVTVLYLNPIFRSRSNHKYDTGDYESIDPGFGTLEDFRALCRSAKRVGIRIVLDGVFSHVGSDSRYFNREGTYPDLGAYQSPKSPYYSWFDFRKYPDDYDCWWGIKTLPNVREMEPSHYEYIVSGENAIAHRYLEEGAYGWRLDVADELPMPFLRGLRRRVKEKNGACLIGEVWEDPSNKVAYGETRSYCLGDTLDSTMNYPLRDALLAFMLGEINAHALVRQLDSQRENLPAPFYYSMLNLLGSHDRPRAINVLAGEKDLSPIRALRRATKLSGEAYALGKKRYVAAFRFLCALPGMPCIYYGDEAGVQGMDDPFNRATFPWGREDVELTREIHEILSERHHSHALKTGMVKFFAASDDVVCVLREIRGTDAFGKKYPHERVLCVLNRAEAPISFDLFASHIELYGMSSRNIRL</sequence>
<dbReference type="PANTHER" id="PTHR10357">
    <property type="entry name" value="ALPHA-AMYLASE FAMILY MEMBER"/>
    <property type="match status" value="1"/>
</dbReference>
<evidence type="ECO:0000256" key="3">
    <source>
        <dbReference type="ARBA" id="ARBA00023295"/>
    </source>
</evidence>
<reference evidence="5" key="1">
    <citation type="submission" date="2020-10" db="EMBL/GenBank/DDBJ databases">
        <authorList>
            <person name="Gilroy R."/>
        </authorList>
    </citation>
    <scope>NUCLEOTIDE SEQUENCE</scope>
    <source>
        <strain evidence="5">13766</strain>
    </source>
</reference>
<dbReference type="SMART" id="SM00642">
    <property type="entry name" value="Aamy"/>
    <property type="match status" value="1"/>
</dbReference>
<dbReference type="CDD" id="cd02857">
    <property type="entry name" value="E_set_CDase_PDE_N"/>
    <property type="match status" value="1"/>
</dbReference>
<feature type="domain" description="Glycosyl hydrolase family 13 catalytic" evidence="4">
    <location>
        <begin position="131"/>
        <end position="536"/>
    </location>
</feature>
<accession>A0A9D1K6Q7</accession>
<evidence type="ECO:0000259" key="4">
    <source>
        <dbReference type="SMART" id="SM00642"/>
    </source>
</evidence>
<proteinExistence type="inferred from homology"/>
<dbReference type="AlphaFoldDB" id="A0A9D1K6Q7"/>
<dbReference type="SUPFAM" id="SSF51445">
    <property type="entry name" value="(Trans)glycosidases"/>
    <property type="match status" value="1"/>
</dbReference>
<evidence type="ECO:0000313" key="6">
    <source>
        <dbReference type="Proteomes" id="UP000824140"/>
    </source>
</evidence>
<dbReference type="EMBL" id="DVJN01000161">
    <property type="protein sequence ID" value="HIS92937.1"/>
    <property type="molecule type" value="Genomic_DNA"/>
</dbReference>
<dbReference type="Gene3D" id="3.90.400.10">
    <property type="entry name" value="Oligo-1,6-glucosidase, Domain 2"/>
    <property type="match status" value="1"/>
</dbReference>
<organism evidence="5 6">
    <name type="scientific">Candidatus Alectryocaccomicrobium excrementavium</name>
    <dbReference type="NCBI Taxonomy" id="2840668"/>
    <lineage>
        <taxon>Bacteria</taxon>
        <taxon>Bacillati</taxon>
        <taxon>Bacillota</taxon>
        <taxon>Clostridia</taxon>
        <taxon>Candidatus Alectryocaccomicrobium</taxon>
    </lineage>
</organism>
<dbReference type="GO" id="GO:0005975">
    <property type="term" value="P:carbohydrate metabolic process"/>
    <property type="evidence" value="ECO:0007669"/>
    <property type="project" value="InterPro"/>
</dbReference>
<evidence type="ECO:0000313" key="5">
    <source>
        <dbReference type="EMBL" id="HIS92937.1"/>
    </source>
</evidence>
<evidence type="ECO:0000256" key="2">
    <source>
        <dbReference type="ARBA" id="ARBA00022801"/>
    </source>
</evidence>
<comment type="caution">
    <text evidence="5">The sequence shown here is derived from an EMBL/GenBank/DDBJ whole genome shotgun (WGS) entry which is preliminary data.</text>
</comment>
<dbReference type="SUPFAM" id="SSF81296">
    <property type="entry name" value="E set domains"/>
    <property type="match status" value="1"/>
</dbReference>
<name>A0A9D1K6Q7_9FIRM</name>
<dbReference type="Pfam" id="PF00128">
    <property type="entry name" value="Alpha-amylase"/>
    <property type="match status" value="1"/>
</dbReference>
<dbReference type="InterPro" id="IPR014756">
    <property type="entry name" value="Ig_E-set"/>
</dbReference>
<dbReference type="InterPro" id="IPR017853">
    <property type="entry name" value="GH"/>
</dbReference>
<keyword evidence="2 5" id="KW-0378">Hydrolase</keyword>
<dbReference type="GO" id="GO:0004553">
    <property type="term" value="F:hydrolase activity, hydrolyzing O-glycosyl compounds"/>
    <property type="evidence" value="ECO:0007669"/>
    <property type="project" value="InterPro"/>
</dbReference>
<dbReference type="Gene3D" id="3.20.20.80">
    <property type="entry name" value="Glycosidases"/>
    <property type="match status" value="1"/>
</dbReference>
<dbReference type="Gene3D" id="2.60.40.10">
    <property type="entry name" value="Immunoglobulins"/>
    <property type="match status" value="1"/>
</dbReference>
<reference evidence="5" key="2">
    <citation type="journal article" date="2021" name="PeerJ">
        <title>Extensive microbial diversity within the chicken gut microbiome revealed by metagenomics and culture.</title>
        <authorList>
            <person name="Gilroy R."/>
            <person name="Ravi A."/>
            <person name="Getino M."/>
            <person name="Pursley I."/>
            <person name="Horton D.L."/>
            <person name="Alikhan N.F."/>
            <person name="Baker D."/>
            <person name="Gharbi K."/>
            <person name="Hall N."/>
            <person name="Watson M."/>
            <person name="Adriaenssens E.M."/>
            <person name="Foster-Nyarko E."/>
            <person name="Jarju S."/>
            <person name="Secka A."/>
            <person name="Antonio M."/>
            <person name="Oren A."/>
            <person name="Chaudhuri R.R."/>
            <person name="La Ragione R."/>
            <person name="Hildebrand F."/>
            <person name="Pallen M.J."/>
        </authorList>
    </citation>
    <scope>NUCLEOTIDE SEQUENCE</scope>
    <source>
        <strain evidence="5">13766</strain>
    </source>
</reference>
<protein>
    <submittedName>
        <fullName evidence="5">Glycoside hydrolase family 13 protein</fullName>
    </submittedName>
</protein>
<dbReference type="Proteomes" id="UP000824140">
    <property type="component" value="Unassembled WGS sequence"/>
</dbReference>
<dbReference type="PANTHER" id="PTHR10357:SF210">
    <property type="entry name" value="MALTODEXTRIN GLUCOSIDASE"/>
    <property type="match status" value="1"/>
</dbReference>
<dbReference type="InterPro" id="IPR013783">
    <property type="entry name" value="Ig-like_fold"/>
</dbReference>
<dbReference type="InterPro" id="IPR045857">
    <property type="entry name" value="O16G_dom_2"/>
</dbReference>
<keyword evidence="3" id="KW-0326">Glycosidase</keyword>
<comment type="similarity">
    <text evidence="1">Belongs to the glycosyl hydrolase 13 family.</text>
</comment>
<dbReference type="CDD" id="cd11338">
    <property type="entry name" value="AmyAc_CMD"/>
    <property type="match status" value="1"/>
</dbReference>
<gene>
    <name evidence="5" type="ORF">IAA84_07990</name>
</gene>
<dbReference type="InterPro" id="IPR006047">
    <property type="entry name" value="GH13_cat_dom"/>
</dbReference>
<dbReference type="InterPro" id="IPR004185">
    <property type="entry name" value="Glyco_hydro_13_lg-like_dom"/>
</dbReference>